<dbReference type="EMBL" id="APOH01000004">
    <property type="protein sequence ID" value="ENU21316.1"/>
    <property type="molecule type" value="Genomic_DNA"/>
</dbReference>
<dbReference type="HOGENOM" id="CLU_155029_0_0_6"/>
<organism evidence="1 2">
    <name type="scientific">Acinetobacter bohemicus ANC 3994</name>
    <dbReference type="NCBI Taxonomy" id="1217715"/>
    <lineage>
        <taxon>Bacteria</taxon>
        <taxon>Pseudomonadati</taxon>
        <taxon>Pseudomonadota</taxon>
        <taxon>Gammaproteobacteria</taxon>
        <taxon>Moraxellales</taxon>
        <taxon>Moraxellaceae</taxon>
        <taxon>Acinetobacter</taxon>
    </lineage>
</organism>
<sequence>MSTFNTKNLIAKHAIIFSSTDSEISIHIFIEPFIYQDEIISPTIRLDNIDLPSTKLCDLANRSFTFTQEDINGSIFLDGSHHPVDVLDLSFFLSRQNKLTIVVKGIYVFEYEGFDDLPNEAFVLSTLVSSCDVNEQ</sequence>
<dbReference type="Proteomes" id="UP000013086">
    <property type="component" value="Unassembled WGS sequence"/>
</dbReference>
<dbReference type="RefSeq" id="WP_004650331.1">
    <property type="nucleotide sequence ID" value="NZ_KB849171.1"/>
</dbReference>
<proteinExistence type="predicted"/>
<dbReference type="AlphaFoldDB" id="N8P3Y1"/>
<dbReference type="OrthoDB" id="5997643at2"/>
<dbReference type="eggNOG" id="ENOG5031S2A">
    <property type="taxonomic scope" value="Bacteria"/>
</dbReference>
<accession>N8P3Y1</accession>
<comment type="caution">
    <text evidence="1">The sequence shown here is derived from an EMBL/GenBank/DDBJ whole genome shotgun (WGS) entry which is preliminary data.</text>
</comment>
<gene>
    <name evidence="1" type="ORF">F994_00160</name>
</gene>
<evidence type="ECO:0000313" key="2">
    <source>
        <dbReference type="Proteomes" id="UP000013086"/>
    </source>
</evidence>
<protein>
    <submittedName>
        <fullName evidence="1">Uncharacterized protein</fullName>
    </submittedName>
</protein>
<reference evidence="1 2" key="1">
    <citation type="submission" date="2013-02" db="EMBL/GenBank/DDBJ databases">
        <title>The Genome Sequence of Acinetobacter sp. ANC 3994.</title>
        <authorList>
            <consortium name="The Broad Institute Genome Sequencing Platform"/>
            <consortium name="The Broad Institute Genome Sequencing Center for Infectious Disease"/>
            <person name="Cerqueira G."/>
            <person name="Feldgarden M."/>
            <person name="Courvalin P."/>
            <person name="Perichon B."/>
            <person name="Grillot-Courvalin C."/>
            <person name="Clermont D."/>
            <person name="Rocha E."/>
            <person name="Yoon E.-J."/>
            <person name="Nemec A."/>
            <person name="Walker B."/>
            <person name="Young S.K."/>
            <person name="Zeng Q."/>
            <person name="Gargeya S."/>
            <person name="Fitzgerald M."/>
            <person name="Haas B."/>
            <person name="Abouelleil A."/>
            <person name="Alvarado L."/>
            <person name="Arachchi H.M."/>
            <person name="Berlin A.M."/>
            <person name="Chapman S.B."/>
            <person name="Dewar J."/>
            <person name="Goldberg J."/>
            <person name="Griggs A."/>
            <person name="Gujja S."/>
            <person name="Hansen M."/>
            <person name="Howarth C."/>
            <person name="Imamovic A."/>
            <person name="Larimer J."/>
            <person name="McCowan C."/>
            <person name="Murphy C."/>
            <person name="Neiman D."/>
            <person name="Pearson M."/>
            <person name="Priest M."/>
            <person name="Roberts A."/>
            <person name="Saif S."/>
            <person name="Shea T."/>
            <person name="Sisk P."/>
            <person name="Sykes S."/>
            <person name="Wortman J."/>
            <person name="Nusbaum C."/>
            <person name="Birren B."/>
        </authorList>
    </citation>
    <scope>NUCLEOTIDE SEQUENCE [LARGE SCALE GENOMIC DNA]</scope>
    <source>
        <strain evidence="1 2">ANC 3994</strain>
    </source>
</reference>
<name>N8P3Y1_9GAMM</name>
<evidence type="ECO:0000313" key="1">
    <source>
        <dbReference type="EMBL" id="ENU21316.1"/>
    </source>
</evidence>